<organism evidence="1 2">
    <name type="scientific">Bathymodiolus thermophilus thioautotrophic gill symbiont</name>
    <dbReference type="NCBI Taxonomy" id="2360"/>
    <lineage>
        <taxon>Bacteria</taxon>
        <taxon>Pseudomonadati</taxon>
        <taxon>Pseudomonadota</taxon>
        <taxon>Gammaproteobacteria</taxon>
        <taxon>sulfur-oxidizing symbionts</taxon>
    </lineage>
</organism>
<dbReference type="Proteomes" id="UP000643672">
    <property type="component" value="Unassembled WGS sequence"/>
</dbReference>
<dbReference type="AlphaFoldDB" id="A0A8H8XER3"/>
<reference evidence="1 2" key="1">
    <citation type="submission" date="2020-05" db="EMBL/GenBank/DDBJ databases">
        <authorList>
            <person name="Petersen J."/>
            <person name="Sayavedra L."/>
        </authorList>
    </citation>
    <scope>NUCLEOTIDE SEQUENCE [LARGE SCALE GENOMIC DNA]</scope>
    <source>
        <strain evidence="1">B thermophilus SOXS</strain>
    </source>
</reference>
<name>A0A8H8XER3_9GAMM</name>
<comment type="caution">
    <text evidence="1">The sequence shown here is derived from an EMBL/GenBank/DDBJ whole genome shotgun (WGS) entry which is preliminary data.</text>
</comment>
<protein>
    <submittedName>
        <fullName evidence="1">Uncharacterized protein</fullName>
    </submittedName>
</protein>
<dbReference type="EMBL" id="CAESAQ020000088">
    <property type="protein sequence ID" value="CAB5505299.1"/>
    <property type="molecule type" value="Genomic_DNA"/>
</dbReference>
<evidence type="ECO:0000313" key="1">
    <source>
        <dbReference type="EMBL" id="CAB5505299.1"/>
    </source>
</evidence>
<sequence>MDSRRFSGYCLNRYTHYLKGDRSLGAIECLNINKSLVK</sequence>
<keyword evidence="2" id="KW-1185">Reference proteome</keyword>
<proteinExistence type="predicted"/>
<accession>A0A8H8XER3</accession>
<evidence type="ECO:0000313" key="2">
    <source>
        <dbReference type="Proteomes" id="UP000643672"/>
    </source>
</evidence>
<gene>
    <name evidence="1" type="ORF">THERMOS_2102</name>
</gene>